<dbReference type="Gene3D" id="3.40.190.80">
    <property type="match status" value="1"/>
</dbReference>
<reference evidence="1 2" key="1">
    <citation type="submission" date="2024-05" db="EMBL/GenBank/DDBJ databases">
        <authorList>
            <person name="Liu Q."/>
            <person name="Xin Y.-H."/>
        </authorList>
    </citation>
    <scope>NUCLEOTIDE SEQUENCE [LARGE SCALE GENOMIC DNA]</scope>
    <source>
        <strain evidence="1 2">CGMCC 1.10181</strain>
    </source>
</reference>
<protein>
    <submittedName>
        <fullName evidence="1">3'(2'),5'-bisphosphate nucleotidase CysQ</fullName>
        <ecNumber evidence="1">3.1.3.7</ecNumber>
    </submittedName>
</protein>
<dbReference type="Proteomes" id="UP001419910">
    <property type="component" value="Unassembled WGS sequence"/>
</dbReference>
<dbReference type="Gene3D" id="3.30.540.10">
    <property type="entry name" value="Fructose-1,6-Bisphosphatase, subunit A, domain 1"/>
    <property type="match status" value="1"/>
</dbReference>
<gene>
    <name evidence="1" type="ORF">ABC974_07900</name>
</gene>
<evidence type="ECO:0000313" key="1">
    <source>
        <dbReference type="EMBL" id="MEN2789543.1"/>
    </source>
</evidence>
<keyword evidence="2" id="KW-1185">Reference proteome</keyword>
<dbReference type="PANTHER" id="PTHR43028:SF5">
    <property type="entry name" value="3'(2'),5'-BISPHOSPHATE NUCLEOTIDASE 1"/>
    <property type="match status" value="1"/>
</dbReference>
<dbReference type="CDD" id="cd01638">
    <property type="entry name" value="CysQ"/>
    <property type="match status" value="1"/>
</dbReference>
<organism evidence="1 2">
    <name type="scientific">Sphingomonas oligophenolica</name>
    <dbReference type="NCBI Taxonomy" id="301154"/>
    <lineage>
        <taxon>Bacteria</taxon>
        <taxon>Pseudomonadati</taxon>
        <taxon>Pseudomonadota</taxon>
        <taxon>Alphaproteobacteria</taxon>
        <taxon>Sphingomonadales</taxon>
        <taxon>Sphingomonadaceae</taxon>
        <taxon>Sphingomonas</taxon>
    </lineage>
</organism>
<dbReference type="EC" id="3.1.3.7" evidence="1"/>
<name>A0ABU9Y195_9SPHN</name>
<evidence type="ECO:0000313" key="2">
    <source>
        <dbReference type="Proteomes" id="UP001419910"/>
    </source>
</evidence>
<dbReference type="EMBL" id="JBDIME010000004">
    <property type="protein sequence ID" value="MEN2789543.1"/>
    <property type="molecule type" value="Genomic_DNA"/>
</dbReference>
<keyword evidence="1" id="KW-0378">Hydrolase</keyword>
<dbReference type="PRINTS" id="PR00377">
    <property type="entry name" value="IMPHPHTASES"/>
</dbReference>
<dbReference type="InterPro" id="IPR000760">
    <property type="entry name" value="Inositol_monophosphatase-like"/>
</dbReference>
<comment type="caution">
    <text evidence="1">The sequence shown here is derived from an EMBL/GenBank/DDBJ whole genome shotgun (WGS) entry which is preliminary data.</text>
</comment>
<dbReference type="Pfam" id="PF00459">
    <property type="entry name" value="Inositol_P"/>
    <property type="match status" value="2"/>
</dbReference>
<dbReference type="SUPFAM" id="SSF56655">
    <property type="entry name" value="Carbohydrate phosphatase"/>
    <property type="match status" value="1"/>
</dbReference>
<sequence length="265" mass="27708">MDDENLAALIADTAGRVLQVLAASELWAGAAKGGAADRLSNQVILEALRTHRPEDAILSEESSDDPMRLGRRRVWIIDPLDGTREYCDGRDDWAVQVGLAVGGVAEIGAVAVPARNALWRSDRPPTLPPSSGRLRLLVSRSHPPAGIGRIAAALNADIVPMGSVGVKVSALLEGVGQVYVHYGSLFQWDSCAPVALARAAGLDTSRLSGEALAYNGPGTALPDLVISHPAVTAEVRAVLDRLLPLETTDGPGVARLSCSPPDING</sequence>
<dbReference type="GO" id="GO:0008441">
    <property type="term" value="F:3'(2'),5'-bisphosphate nucleotidase activity"/>
    <property type="evidence" value="ECO:0007669"/>
    <property type="project" value="UniProtKB-EC"/>
</dbReference>
<dbReference type="InterPro" id="IPR050725">
    <property type="entry name" value="CysQ/Inositol_MonoPase"/>
</dbReference>
<accession>A0ABU9Y195</accession>
<dbReference type="RefSeq" id="WP_343887158.1">
    <property type="nucleotide sequence ID" value="NZ_BAAAEH010000002.1"/>
</dbReference>
<proteinExistence type="predicted"/>
<dbReference type="PANTHER" id="PTHR43028">
    <property type="entry name" value="3'(2'),5'-BISPHOSPHATE NUCLEOTIDASE 1"/>
    <property type="match status" value="1"/>
</dbReference>